<dbReference type="GeneTree" id="ENSGT00940000171241"/>
<name>A0A8C8UIH0_PERMB</name>
<organism evidence="1 2">
    <name type="scientific">Peromyscus maniculatus bairdii</name>
    <name type="common">Prairie deer mouse</name>
    <dbReference type="NCBI Taxonomy" id="230844"/>
    <lineage>
        <taxon>Eukaryota</taxon>
        <taxon>Metazoa</taxon>
        <taxon>Chordata</taxon>
        <taxon>Craniata</taxon>
        <taxon>Vertebrata</taxon>
        <taxon>Euteleostomi</taxon>
        <taxon>Mammalia</taxon>
        <taxon>Eutheria</taxon>
        <taxon>Euarchontoglires</taxon>
        <taxon>Glires</taxon>
        <taxon>Rodentia</taxon>
        <taxon>Myomorpha</taxon>
        <taxon>Muroidea</taxon>
        <taxon>Cricetidae</taxon>
        <taxon>Neotominae</taxon>
        <taxon>Peromyscus</taxon>
    </lineage>
</organism>
<accession>A0A8C8UIH0</accession>
<dbReference type="Proteomes" id="UP000694547">
    <property type="component" value="Chromosome 6"/>
</dbReference>
<keyword evidence="2" id="KW-1185">Reference proteome</keyword>
<reference evidence="1" key="2">
    <citation type="submission" date="2025-08" db="UniProtKB">
        <authorList>
            <consortium name="Ensembl"/>
        </authorList>
    </citation>
    <scope>IDENTIFICATION</scope>
</reference>
<reference evidence="1 2" key="1">
    <citation type="submission" date="2018-10" db="EMBL/GenBank/DDBJ databases">
        <title>Improved assembly of the deer mouse Peromyscus maniculatus genome.</title>
        <authorList>
            <person name="Lassance J.-M."/>
            <person name="Hoekstra H.E."/>
        </authorList>
    </citation>
    <scope>NUCLEOTIDE SEQUENCE [LARGE SCALE GENOMIC DNA]</scope>
</reference>
<dbReference type="Ensembl" id="ENSPEMT00000038243.1">
    <property type="protein sequence ID" value="ENSPEMP00000029799.1"/>
    <property type="gene ID" value="ENSPEMG00000025055.1"/>
</dbReference>
<proteinExistence type="predicted"/>
<reference evidence="1" key="3">
    <citation type="submission" date="2025-09" db="UniProtKB">
        <authorList>
            <consortium name="Ensembl"/>
        </authorList>
    </citation>
    <scope>IDENTIFICATION</scope>
</reference>
<sequence>MVQIVISSTEAGALAEWMLVKLQGEIRLVLLVETWLHFQGIQLLFQVHQPHWLQMEHIFLLVLITQARLPFQEG</sequence>
<evidence type="ECO:0000313" key="2">
    <source>
        <dbReference type="Proteomes" id="UP000694547"/>
    </source>
</evidence>
<evidence type="ECO:0000313" key="1">
    <source>
        <dbReference type="Ensembl" id="ENSPEMP00000029799.1"/>
    </source>
</evidence>
<dbReference type="AlphaFoldDB" id="A0A8C8UIH0"/>
<protein>
    <submittedName>
        <fullName evidence="1">Uncharacterized protein</fullName>
    </submittedName>
</protein>